<keyword evidence="8" id="KW-0131">Cell cycle</keyword>
<keyword evidence="6 8" id="KW-0206">Cytoskeleton</keyword>
<keyword evidence="3 8" id="KW-0493">Microtubule</keyword>
<protein>
    <recommendedName>
        <fullName evidence="8">Katanin p60 ATPase-containing subunit A1</fullName>
        <shortName evidence="8">Katanin p60 subunit A1</shortName>
        <ecNumber evidence="8">5.6.1.1</ecNumber>
    </recommendedName>
    <alternativeName>
        <fullName evidence="8">p60 katanin</fullName>
    </alternativeName>
</protein>
<keyword evidence="8" id="KW-0498">Mitosis</keyword>
<proteinExistence type="inferred from homology"/>
<dbReference type="SMART" id="SM00382">
    <property type="entry name" value="AAA"/>
    <property type="match status" value="1"/>
</dbReference>
<dbReference type="GO" id="GO:0016887">
    <property type="term" value="F:ATP hydrolysis activity"/>
    <property type="evidence" value="ECO:0007669"/>
    <property type="project" value="InterPro"/>
</dbReference>
<dbReference type="Pfam" id="PF09336">
    <property type="entry name" value="Vps4_C"/>
    <property type="match status" value="1"/>
</dbReference>
<dbReference type="GO" id="GO:0005813">
    <property type="term" value="C:centrosome"/>
    <property type="evidence" value="ECO:0007669"/>
    <property type="project" value="UniProtKB-SubCell"/>
</dbReference>
<evidence type="ECO:0000256" key="3">
    <source>
        <dbReference type="ARBA" id="ARBA00022701"/>
    </source>
</evidence>
<evidence type="ECO:0000256" key="8">
    <source>
        <dbReference type="HAMAP-Rule" id="MF_03023"/>
    </source>
</evidence>
<feature type="region of interest" description="Disordered" evidence="9">
    <location>
        <begin position="78"/>
        <end position="137"/>
    </location>
</feature>
<dbReference type="InterPro" id="IPR003959">
    <property type="entry name" value="ATPase_AAA_core"/>
</dbReference>
<dbReference type="InterPro" id="IPR003593">
    <property type="entry name" value="AAA+_ATPase"/>
</dbReference>
<dbReference type="AlphaFoldDB" id="A0A5E4MLP0"/>
<dbReference type="EC" id="5.6.1.1" evidence="8"/>
<dbReference type="GO" id="GO:0008017">
    <property type="term" value="F:microtubule binding"/>
    <property type="evidence" value="ECO:0007669"/>
    <property type="project" value="UniProtKB-UniRule"/>
</dbReference>
<feature type="compositionally biased region" description="Polar residues" evidence="9">
    <location>
        <begin position="98"/>
        <end position="109"/>
    </location>
</feature>
<evidence type="ECO:0000256" key="7">
    <source>
        <dbReference type="ARBA" id="ARBA00023235"/>
    </source>
</evidence>
<dbReference type="InterPro" id="IPR015415">
    <property type="entry name" value="Spast_Vps4_C"/>
</dbReference>
<keyword evidence="5 8" id="KW-0067">ATP-binding</keyword>
<dbReference type="GO" id="GO:0051013">
    <property type="term" value="P:microtubule severing"/>
    <property type="evidence" value="ECO:0007669"/>
    <property type="project" value="UniProtKB-UniRule"/>
</dbReference>
<keyword evidence="7 8" id="KW-0413">Isomerase</keyword>
<evidence type="ECO:0000256" key="9">
    <source>
        <dbReference type="SAM" id="MobiDB-lite"/>
    </source>
</evidence>
<evidence type="ECO:0000313" key="11">
    <source>
        <dbReference type="EMBL" id="VVC30330.1"/>
    </source>
</evidence>
<comment type="subunit">
    <text evidence="8">Can homooligomerize into hexameric rings, which may be promoted by interaction with microtubules. Interacts with KATNB1, which may serve as a targeting subunit.</text>
</comment>
<dbReference type="FunFam" id="3.40.50.300:FF:000159">
    <property type="entry name" value="Katanin p60 ATPase-containing subunit A1"/>
    <property type="match status" value="1"/>
</dbReference>
<comment type="function">
    <text evidence="8">Catalytic subunit of a complex which severs microtubules in an ATP-dependent manner. Microtubule severing may promote rapid reorganization of cellular microtubule arrays and the release of microtubules from the centrosome following nucleation.</text>
</comment>
<comment type="similarity">
    <text evidence="8">Belongs to the AAA ATPase family. Katanin p60 subunit A1 subfamily.</text>
</comment>
<dbReference type="Pfam" id="PF00004">
    <property type="entry name" value="AAA"/>
    <property type="match status" value="1"/>
</dbReference>
<dbReference type="InterPro" id="IPR050304">
    <property type="entry name" value="MT-severing_AAA_ATPase"/>
</dbReference>
<dbReference type="GO" id="GO:0005874">
    <property type="term" value="C:microtubule"/>
    <property type="evidence" value="ECO:0007669"/>
    <property type="project" value="UniProtKB-KW"/>
</dbReference>
<keyword evidence="8" id="KW-0132">Cell division</keyword>
<comment type="catalytic activity">
    <reaction evidence="8">
        <text>n ATP + n H2O + a microtubule = n ADP + n phosphate + (n+1) alpha/beta tubulin heterodimers.</text>
        <dbReference type="EC" id="5.6.1.1"/>
    </reaction>
</comment>
<dbReference type="PANTHER" id="PTHR23074">
    <property type="entry name" value="AAA DOMAIN-CONTAINING"/>
    <property type="match status" value="1"/>
</dbReference>
<dbReference type="OrthoDB" id="5334845at2759"/>
<evidence type="ECO:0000313" key="12">
    <source>
        <dbReference type="Proteomes" id="UP000325440"/>
    </source>
</evidence>
<dbReference type="InterPro" id="IPR003960">
    <property type="entry name" value="ATPase_AAA_CS"/>
</dbReference>
<keyword evidence="4 8" id="KW-0547">Nucleotide-binding</keyword>
<dbReference type="Pfam" id="PF17862">
    <property type="entry name" value="AAA_lid_3"/>
    <property type="match status" value="1"/>
</dbReference>
<dbReference type="InterPro" id="IPR028596">
    <property type="entry name" value="KATNA1"/>
</dbReference>
<evidence type="ECO:0000256" key="5">
    <source>
        <dbReference type="ARBA" id="ARBA00022840"/>
    </source>
</evidence>
<dbReference type="Proteomes" id="UP000325440">
    <property type="component" value="Unassembled WGS sequence"/>
</dbReference>
<keyword evidence="2 8" id="KW-0963">Cytoplasm</keyword>
<dbReference type="GO" id="GO:0000922">
    <property type="term" value="C:spindle pole"/>
    <property type="evidence" value="ECO:0007669"/>
    <property type="project" value="UniProtKB-SubCell"/>
</dbReference>
<dbReference type="EMBL" id="CABPRJ010000513">
    <property type="protein sequence ID" value="VVC30330.1"/>
    <property type="molecule type" value="Genomic_DNA"/>
</dbReference>
<dbReference type="FunFam" id="1.10.8.60:FF:000025">
    <property type="entry name" value="Katanin p60 ATPase-containing subunit A1"/>
    <property type="match status" value="1"/>
</dbReference>
<dbReference type="GO" id="GO:0008568">
    <property type="term" value="F:microtubule severing ATPase activity"/>
    <property type="evidence" value="ECO:0007669"/>
    <property type="project" value="UniProtKB-EC"/>
</dbReference>
<keyword evidence="12" id="KW-1185">Reference proteome</keyword>
<dbReference type="Gene3D" id="1.10.8.60">
    <property type="match status" value="1"/>
</dbReference>
<feature type="domain" description="AAA+ ATPase" evidence="10">
    <location>
        <begin position="255"/>
        <end position="396"/>
    </location>
</feature>
<dbReference type="GO" id="GO:0005737">
    <property type="term" value="C:cytoplasm"/>
    <property type="evidence" value="ECO:0007669"/>
    <property type="project" value="UniProtKB-SubCell"/>
</dbReference>
<dbReference type="GO" id="GO:0005524">
    <property type="term" value="F:ATP binding"/>
    <property type="evidence" value="ECO:0007669"/>
    <property type="project" value="UniProtKB-KW"/>
</dbReference>
<dbReference type="SUPFAM" id="SSF52540">
    <property type="entry name" value="P-loop containing nucleoside triphosphate hydrolases"/>
    <property type="match status" value="1"/>
</dbReference>
<gene>
    <name evidence="8" type="primary">KATNA1</name>
    <name evidence="11" type="ORF">CINCED_3A012802</name>
</gene>
<dbReference type="PROSITE" id="PS00674">
    <property type="entry name" value="AAA"/>
    <property type="match status" value="1"/>
</dbReference>
<comment type="activity regulation">
    <text evidence="8">ATPase activity is stimulated by microtubules, which promote homooligomerization. ATP-dependent microtubule severing is stimulated by interaction with KATNB1.</text>
</comment>
<evidence type="ECO:0000256" key="1">
    <source>
        <dbReference type="ARBA" id="ARBA00004245"/>
    </source>
</evidence>
<name>A0A5E4MLP0_9HEMI</name>
<dbReference type="GO" id="GO:0051301">
    <property type="term" value="P:cell division"/>
    <property type="evidence" value="ECO:0007669"/>
    <property type="project" value="UniProtKB-KW"/>
</dbReference>
<accession>A0A5E4MLP0</accession>
<dbReference type="HAMAP" id="MF_03023">
    <property type="entry name" value="Katanin_p60_A1"/>
    <property type="match status" value="1"/>
</dbReference>
<sequence>MVAEEPMNADQRRKVFTVKNHPHAITIATDGPTELILPSIERYRLSNNRPTGWIVQQEVARMMDSLLDPFSSFASFSKPVRRTNQSSKRSHLYRSSSQQTQTPNPNVGSNLNRANNDNRSNNHNQQQHKPNGPAEKWAASLRKRDPELLPAIHTKRDRCCSHPGGYRTKPVIPPLIHQTPATARPADQKKQSQRTKAILGYESHLVDIIEKDILQRNPNVQWDRIAGLKHAKTLLQEAMVLPMLMPDFFKGIRRPWKGVLMVGPPGTGKTMLAKAVATECGTTFFNVSSSTMTSKYRGESEKLVRLLFEMAKLHSPSTIFIDEVDSLCSLRGSEGEHEASRRFKAELLIHMDGLNSASNEENSPSIMVLAATNHPWDIDDAFRRRFEKRIYLPLPNDESRITLLKLCLEGVNLDDSFDFRYVANKLRGYTGSDIANVCRDAAMMGMRRKIVGQTPDQIKNIKRADIDLPVTVQDFNEAIERCRKTVTGQDIEKYQSWIDEFGSF</sequence>
<evidence type="ECO:0000256" key="2">
    <source>
        <dbReference type="ARBA" id="ARBA00022490"/>
    </source>
</evidence>
<organism evidence="11 12">
    <name type="scientific">Cinara cedri</name>
    <dbReference type="NCBI Taxonomy" id="506608"/>
    <lineage>
        <taxon>Eukaryota</taxon>
        <taxon>Metazoa</taxon>
        <taxon>Ecdysozoa</taxon>
        <taxon>Arthropoda</taxon>
        <taxon>Hexapoda</taxon>
        <taxon>Insecta</taxon>
        <taxon>Pterygota</taxon>
        <taxon>Neoptera</taxon>
        <taxon>Paraneoptera</taxon>
        <taxon>Hemiptera</taxon>
        <taxon>Sternorrhyncha</taxon>
        <taxon>Aphidomorpha</taxon>
        <taxon>Aphidoidea</taxon>
        <taxon>Aphididae</taxon>
        <taxon>Lachninae</taxon>
        <taxon>Cinara</taxon>
    </lineage>
</organism>
<dbReference type="InterPro" id="IPR041569">
    <property type="entry name" value="AAA_lid_3"/>
</dbReference>
<evidence type="ECO:0000256" key="4">
    <source>
        <dbReference type="ARBA" id="ARBA00022741"/>
    </source>
</evidence>
<dbReference type="Gene3D" id="3.40.50.300">
    <property type="entry name" value="P-loop containing nucleotide triphosphate hydrolases"/>
    <property type="match status" value="1"/>
</dbReference>
<evidence type="ECO:0000259" key="10">
    <source>
        <dbReference type="SMART" id="SM00382"/>
    </source>
</evidence>
<feature type="binding site" evidence="8">
    <location>
        <begin position="263"/>
        <end position="270"/>
    </location>
    <ligand>
        <name>ATP</name>
        <dbReference type="ChEBI" id="CHEBI:30616"/>
    </ligand>
</feature>
<comment type="subcellular location">
    <subcellularLocation>
        <location evidence="1">Cytoplasm</location>
        <location evidence="1">Cytoskeleton</location>
    </subcellularLocation>
    <subcellularLocation>
        <location evidence="8">Cytoplasm</location>
    </subcellularLocation>
    <subcellularLocation>
        <location evidence="8">Cytoplasm</location>
        <location evidence="8">Cytoskeleton</location>
        <location evidence="8">Microtubule organizing center</location>
        <location evidence="8">Centrosome</location>
    </subcellularLocation>
    <subcellularLocation>
        <location evidence="8">Cytoplasm</location>
        <location evidence="8">Cytoskeleton</location>
        <location evidence="8">Spindle pole</location>
    </subcellularLocation>
    <subcellularLocation>
        <location evidence="8">Cytoplasm</location>
        <location evidence="8">Cytoskeleton</location>
        <location evidence="8">Spindle</location>
    </subcellularLocation>
    <text evidence="8">Predominantly cytoplasmic. Also localized to the interphase centrosome and the mitotic spindle poles. Enhanced recruitment to the mitotic spindle poles requires microtubules and interaction with KATNB1.</text>
</comment>
<feature type="compositionally biased region" description="Low complexity" evidence="9">
    <location>
        <begin position="110"/>
        <end position="124"/>
    </location>
</feature>
<reference evidence="11 12" key="1">
    <citation type="submission" date="2019-08" db="EMBL/GenBank/DDBJ databases">
        <authorList>
            <person name="Alioto T."/>
            <person name="Alioto T."/>
            <person name="Gomez Garrido J."/>
        </authorList>
    </citation>
    <scope>NUCLEOTIDE SEQUENCE [LARGE SCALE GENOMIC DNA]</scope>
</reference>
<evidence type="ECO:0000256" key="6">
    <source>
        <dbReference type="ARBA" id="ARBA00023212"/>
    </source>
</evidence>
<dbReference type="PANTHER" id="PTHR23074:SF152">
    <property type="entry name" value="KATANIN P60 ATPASE-CONTAINING SUBUNIT A1"/>
    <property type="match status" value="1"/>
</dbReference>
<dbReference type="InterPro" id="IPR027417">
    <property type="entry name" value="P-loop_NTPase"/>
</dbReference>